<reference evidence="1 2" key="1">
    <citation type="submission" date="2019-12" db="EMBL/GenBank/DDBJ databases">
        <authorList>
            <person name="Alioto T."/>
            <person name="Alioto T."/>
            <person name="Gomez Garrido J."/>
        </authorList>
    </citation>
    <scope>NUCLEOTIDE SEQUENCE [LARGE SCALE GENOMIC DNA]</scope>
</reference>
<protein>
    <submittedName>
        <fullName evidence="1">Uncharacterized protein</fullName>
    </submittedName>
</protein>
<proteinExistence type="predicted"/>
<accession>A0A8S0RTK4</accession>
<evidence type="ECO:0000313" key="1">
    <source>
        <dbReference type="EMBL" id="CAA2982846.1"/>
    </source>
</evidence>
<evidence type="ECO:0000313" key="2">
    <source>
        <dbReference type="Proteomes" id="UP000594638"/>
    </source>
</evidence>
<organism evidence="1 2">
    <name type="scientific">Olea europaea subsp. europaea</name>
    <dbReference type="NCBI Taxonomy" id="158383"/>
    <lineage>
        <taxon>Eukaryota</taxon>
        <taxon>Viridiplantae</taxon>
        <taxon>Streptophyta</taxon>
        <taxon>Embryophyta</taxon>
        <taxon>Tracheophyta</taxon>
        <taxon>Spermatophyta</taxon>
        <taxon>Magnoliopsida</taxon>
        <taxon>eudicotyledons</taxon>
        <taxon>Gunneridae</taxon>
        <taxon>Pentapetalae</taxon>
        <taxon>asterids</taxon>
        <taxon>lamiids</taxon>
        <taxon>Lamiales</taxon>
        <taxon>Oleaceae</taxon>
        <taxon>Oleeae</taxon>
        <taxon>Olea</taxon>
    </lineage>
</organism>
<dbReference type="Gramene" id="OE9A079833T1">
    <property type="protein sequence ID" value="OE9A079833C1"/>
    <property type="gene ID" value="OE9A079833"/>
</dbReference>
<sequence length="118" mass="12302">MATRGDKGDDQQFDFAGRVNLRQWVKSAGDGGDVVVVVLAIVTSDGGDGDNSSGVGSGVKVAQQFFAVRGGGWMGWDEAGLTISVFVTNYLRIYDQLLVLVAGFGFGGGCGINSVTKY</sequence>
<dbReference type="Proteomes" id="UP000594638">
    <property type="component" value="Unassembled WGS sequence"/>
</dbReference>
<keyword evidence="2" id="KW-1185">Reference proteome</keyword>
<dbReference type="EMBL" id="CACTIH010003708">
    <property type="protein sequence ID" value="CAA2982846.1"/>
    <property type="molecule type" value="Genomic_DNA"/>
</dbReference>
<gene>
    <name evidence="1" type="ORF">OLEA9_A079833</name>
</gene>
<comment type="caution">
    <text evidence="1">The sequence shown here is derived from an EMBL/GenBank/DDBJ whole genome shotgun (WGS) entry which is preliminary data.</text>
</comment>
<name>A0A8S0RTK4_OLEEU</name>
<dbReference type="AlphaFoldDB" id="A0A8S0RTK4"/>